<dbReference type="InterPro" id="IPR043502">
    <property type="entry name" value="DNA/RNA_pol_sf"/>
</dbReference>
<sequence>MKDEIDTMHSRGVWKLVDQPSNAKPVGCRWVYTVKRDENGKIVRFKARLVAQGYTQIKGESFDETFSPVINFSLIRFFFSLLVSLNGWNHTQCDIKGAYLYASLDKEVYMSQPPGFVKKGEESKVCKLDRAIYGLHQSGREWFFEMHRVLTGIGFYKI</sequence>
<keyword evidence="3" id="KW-1185">Reference proteome</keyword>
<protein>
    <submittedName>
        <fullName evidence="2">Retrovirus-related Pol polyprotein from transposon TNT 1-94</fullName>
    </submittedName>
</protein>
<evidence type="ECO:0000313" key="3">
    <source>
        <dbReference type="Proteomes" id="UP000499080"/>
    </source>
</evidence>
<name>A0A4Y2C9X0_ARAVE</name>
<dbReference type="OrthoDB" id="5423336at2759"/>
<evidence type="ECO:0000313" key="2">
    <source>
        <dbReference type="EMBL" id="GBM00457.1"/>
    </source>
</evidence>
<reference evidence="2 3" key="1">
    <citation type="journal article" date="2019" name="Sci. Rep.">
        <title>Orb-weaving spider Araneus ventricosus genome elucidates the spidroin gene catalogue.</title>
        <authorList>
            <person name="Kono N."/>
            <person name="Nakamura H."/>
            <person name="Ohtoshi R."/>
            <person name="Moran D.A.P."/>
            <person name="Shinohara A."/>
            <person name="Yoshida Y."/>
            <person name="Fujiwara M."/>
            <person name="Mori M."/>
            <person name="Tomita M."/>
            <person name="Arakawa K."/>
        </authorList>
    </citation>
    <scope>NUCLEOTIDE SEQUENCE [LARGE SCALE GENOMIC DNA]</scope>
</reference>
<dbReference type="AlphaFoldDB" id="A0A4Y2C9X0"/>
<proteinExistence type="predicted"/>
<accession>A0A4Y2C9X0</accession>
<dbReference type="Proteomes" id="UP000499080">
    <property type="component" value="Unassembled WGS sequence"/>
</dbReference>
<dbReference type="Pfam" id="PF07727">
    <property type="entry name" value="RVT_2"/>
    <property type="match status" value="1"/>
</dbReference>
<feature type="domain" description="Reverse transcriptase Ty1/copia-type" evidence="1">
    <location>
        <begin position="13"/>
        <end position="156"/>
    </location>
</feature>
<organism evidence="2 3">
    <name type="scientific">Araneus ventricosus</name>
    <name type="common">Orbweaver spider</name>
    <name type="synonym">Epeira ventricosa</name>
    <dbReference type="NCBI Taxonomy" id="182803"/>
    <lineage>
        <taxon>Eukaryota</taxon>
        <taxon>Metazoa</taxon>
        <taxon>Ecdysozoa</taxon>
        <taxon>Arthropoda</taxon>
        <taxon>Chelicerata</taxon>
        <taxon>Arachnida</taxon>
        <taxon>Araneae</taxon>
        <taxon>Araneomorphae</taxon>
        <taxon>Entelegynae</taxon>
        <taxon>Araneoidea</taxon>
        <taxon>Araneidae</taxon>
        <taxon>Araneus</taxon>
    </lineage>
</organism>
<gene>
    <name evidence="2" type="primary">POLX_324</name>
    <name evidence="2" type="ORF">AVEN_211331_1</name>
</gene>
<dbReference type="EMBL" id="BGPR01085678">
    <property type="protein sequence ID" value="GBM00457.1"/>
    <property type="molecule type" value="Genomic_DNA"/>
</dbReference>
<dbReference type="SUPFAM" id="SSF56672">
    <property type="entry name" value="DNA/RNA polymerases"/>
    <property type="match status" value="1"/>
</dbReference>
<dbReference type="InterPro" id="IPR013103">
    <property type="entry name" value="RVT_2"/>
</dbReference>
<evidence type="ECO:0000259" key="1">
    <source>
        <dbReference type="Pfam" id="PF07727"/>
    </source>
</evidence>
<dbReference type="GO" id="GO:0071897">
    <property type="term" value="P:DNA biosynthetic process"/>
    <property type="evidence" value="ECO:0007669"/>
    <property type="project" value="UniProtKB-ARBA"/>
</dbReference>
<comment type="caution">
    <text evidence="2">The sequence shown here is derived from an EMBL/GenBank/DDBJ whole genome shotgun (WGS) entry which is preliminary data.</text>
</comment>